<protein>
    <submittedName>
        <fullName evidence="2">Uncharacterized protein</fullName>
    </submittedName>
</protein>
<reference evidence="2" key="1">
    <citation type="submission" date="2021-03" db="EMBL/GenBank/DDBJ databases">
        <title>Draft genome sequence of rust myrtle Austropuccinia psidii MF-1, a brazilian biotype.</title>
        <authorList>
            <person name="Quecine M.C."/>
            <person name="Pachon D.M.R."/>
            <person name="Bonatelli M.L."/>
            <person name="Correr F.H."/>
            <person name="Franceschini L.M."/>
            <person name="Leite T.F."/>
            <person name="Margarido G.R.A."/>
            <person name="Almeida C.A."/>
            <person name="Ferrarezi J.A."/>
            <person name="Labate C.A."/>
        </authorList>
    </citation>
    <scope>NUCLEOTIDE SEQUENCE</scope>
    <source>
        <strain evidence="2">MF-1</strain>
    </source>
</reference>
<dbReference type="EMBL" id="AVOT02035650">
    <property type="protein sequence ID" value="MBW0530058.1"/>
    <property type="molecule type" value="Genomic_DNA"/>
</dbReference>
<name>A0A9Q3EXU4_9BASI</name>
<evidence type="ECO:0000313" key="3">
    <source>
        <dbReference type="Proteomes" id="UP000765509"/>
    </source>
</evidence>
<evidence type="ECO:0000313" key="2">
    <source>
        <dbReference type="EMBL" id="MBW0530058.1"/>
    </source>
</evidence>
<proteinExistence type="predicted"/>
<dbReference type="Proteomes" id="UP000765509">
    <property type="component" value="Unassembled WGS sequence"/>
</dbReference>
<sequence length="69" mass="7833">MPCIPLEQTLRQPASDQSSNKWSEDMFYSKQQPNPLLTSTSNEEASTHEPEPEVAPIQFTEEPFAHPTM</sequence>
<organism evidence="2 3">
    <name type="scientific">Austropuccinia psidii MF-1</name>
    <dbReference type="NCBI Taxonomy" id="1389203"/>
    <lineage>
        <taxon>Eukaryota</taxon>
        <taxon>Fungi</taxon>
        <taxon>Dikarya</taxon>
        <taxon>Basidiomycota</taxon>
        <taxon>Pucciniomycotina</taxon>
        <taxon>Pucciniomycetes</taxon>
        <taxon>Pucciniales</taxon>
        <taxon>Sphaerophragmiaceae</taxon>
        <taxon>Austropuccinia</taxon>
    </lineage>
</organism>
<feature type="region of interest" description="Disordered" evidence="1">
    <location>
        <begin position="1"/>
        <end position="69"/>
    </location>
</feature>
<accession>A0A9Q3EXU4</accession>
<keyword evidence="3" id="KW-1185">Reference proteome</keyword>
<gene>
    <name evidence="2" type="ORF">O181_069773</name>
</gene>
<feature type="compositionally biased region" description="Polar residues" evidence="1">
    <location>
        <begin position="29"/>
        <end position="44"/>
    </location>
</feature>
<comment type="caution">
    <text evidence="2">The sequence shown here is derived from an EMBL/GenBank/DDBJ whole genome shotgun (WGS) entry which is preliminary data.</text>
</comment>
<feature type="compositionally biased region" description="Polar residues" evidence="1">
    <location>
        <begin position="9"/>
        <end position="21"/>
    </location>
</feature>
<evidence type="ECO:0000256" key="1">
    <source>
        <dbReference type="SAM" id="MobiDB-lite"/>
    </source>
</evidence>
<dbReference type="AlphaFoldDB" id="A0A9Q3EXU4"/>